<proteinExistence type="predicted"/>
<organism evidence="2 3">
    <name type="scientific">Geoglobus acetivorans</name>
    <dbReference type="NCBI Taxonomy" id="565033"/>
    <lineage>
        <taxon>Archaea</taxon>
        <taxon>Methanobacteriati</taxon>
        <taxon>Methanobacteriota</taxon>
        <taxon>Archaeoglobi</taxon>
        <taxon>Archaeoglobales</taxon>
        <taxon>Archaeoglobaceae</taxon>
        <taxon>Geoglobus</taxon>
    </lineage>
</organism>
<dbReference type="PRINTS" id="PR01270">
    <property type="entry name" value="HDASUPER"/>
</dbReference>
<sequence length="233" mass="27082">MPSSKRVKGPVHFAARHINPESYILKIHSRKYYEKVKNTPFFKIAYESIRCVLSSAEEIENYNLVIVPTTATGHQAGREKWQGYSFFNDITVLVERLKDKGYEKIAVLETDAHHSDTYRICSASFYCINGDRKCEIVQEMKCRISRGLDKENYLKRFSRVVDLIKDDSPEIVIWYLGQDLHELEYSGGGLDDDTFRAMIENFMRIKARKIVLISSGTREDVFERIVSFFENTP</sequence>
<evidence type="ECO:0000313" key="2">
    <source>
        <dbReference type="EMBL" id="AIY89111.1"/>
    </source>
</evidence>
<dbReference type="Gene3D" id="3.40.800.20">
    <property type="entry name" value="Histone deacetylase domain"/>
    <property type="match status" value="1"/>
</dbReference>
<gene>
    <name evidence="2" type="ORF">GACE_0051</name>
</gene>
<evidence type="ECO:0000313" key="3">
    <source>
        <dbReference type="Proteomes" id="UP000030624"/>
    </source>
</evidence>
<evidence type="ECO:0000259" key="1">
    <source>
        <dbReference type="Pfam" id="PF00850"/>
    </source>
</evidence>
<name>A0A0A7GDR8_GEOAI</name>
<dbReference type="STRING" id="565033.GACE_0051"/>
<feature type="domain" description="Histone deacetylase" evidence="1">
    <location>
        <begin position="42"/>
        <end position="216"/>
    </location>
</feature>
<dbReference type="SUPFAM" id="SSF52768">
    <property type="entry name" value="Arginase/deacetylase"/>
    <property type="match status" value="1"/>
</dbReference>
<dbReference type="Pfam" id="PF00850">
    <property type="entry name" value="Hist_deacetyl"/>
    <property type="match status" value="1"/>
</dbReference>
<dbReference type="HOGENOM" id="CLU_007727_8_4_2"/>
<reference evidence="2 3" key="1">
    <citation type="journal article" date="2015" name="Appl. Environ. Microbiol.">
        <title>The Geoglobus acetivorans genome: Fe(III) reduction, acetate utilization, autotrophic growth, and degradation of aromatic compounds in a hyperthermophilic archaeon.</title>
        <authorList>
            <person name="Mardanov A.V."/>
            <person name="Slododkina G.B."/>
            <person name="Slobodkin A.I."/>
            <person name="Beletsky A.V."/>
            <person name="Gavrilov S.N."/>
            <person name="Kublanov I.V."/>
            <person name="Bonch-Osmolovskaya E.A."/>
            <person name="Skryabin K.G."/>
            <person name="Ravin N.V."/>
        </authorList>
    </citation>
    <scope>NUCLEOTIDE SEQUENCE [LARGE SCALE GENOMIC DNA]</scope>
    <source>
        <strain evidence="2 3">SBH6</strain>
    </source>
</reference>
<protein>
    <submittedName>
        <fullName evidence="2">Acetoin utilization protein, putative</fullName>
    </submittedName>
</protein>
<dbReference type="InterPro" id="IPR037138">
    <property type="entry name" value="His_deacetylse_dom_sf"/>
</dbReference>
<dbReference type="EMBL" id="CP009552">
    <property type="protein sequence ID" value="AIY89111.1"/>
    <property type="molecule type" value="Genomic_DNA"/>
</dbReference>
<dbReference type="InterPro" id="IPR023696">
    <property type="entry name" value="Ureohydrolase_dom_sf"/>
</dbReference>
<accession>A0A0A7GDR8</accession>
<dbReference type="InterPro" id="IPR023801">
    <property type="entry name" value="His_deacetylse_dom"/>
</dbReference>
<dbReference type="InterPro" id="IPR000286">
    <property type="entry name" value="HDACs"/>
</dbReference>
<dbReference type="AlphaFoldDB" id="A0A0A7GDR8"/>
<dbReference type="eggNOG" id="arCOG00324">
    <property type="taxonomic scope" value="Archaea"/>
</dbReference>
<dbReference type="KEGG" id="gac:GACE_0051"/>
<dbReference type="Proteomes" id="UP000030624">
    <property type="component" value="Chromosome"/>
</dbReference>